<organism evidence="2 3">
    <name type="scientific">Zizania palustris</name>
    <name type="common">Northern wild rice</name>
    <dbReference type="NCBI Taxonomy" id="103762"/>
    <lineage>
        <taxon>Eukaryota</taxon>
        <taxon>Viridiplantae</taxon>
        <taxon>Streptophyta</taxon>
        <taxon>Embryophyta</taxon>
        <taxon>Tracheophyta</taxon>
        <taxon>Spermatophyta</taxon>
        <taxon>Magnoliopsida</taxon>
        <taxon>Liliopsida</taxon>
        <taxon>Poales</taxon>
        <taxon>Poaceae</taxon>
        <taxon>BOP clade</taxon>
        <taxon>Oryzoideae</taxon>
        <taxon>Oryzeae</taxon>
        <taxon>Zizaniinae</taxon>
        <taxon>Zizania</taxon>
    </lineage>
</organism>
<dbReference type="EMBL" id="JAAALK010000289">
    <property type="protein sequence ID" value="KAG8050974.1"/>
    <property type="molecule type" value="Genomic_DNA"/>
</dbReference>
<gene>
    <name evidence="2" type="ORF">GUJ93_ZPchr0009g1420</name>
</gene>
<evidence type="ECO:0000313" key="2">
    <source>
        <dbReference type="EMBL" id="KAG8050974.1"/>
    </source>
</evidence>
<keyword evidence="1" id="KW-0175">Coiled coil</keyword>
<sequence length="598" mass="66545">MLSEVLKAYNLELPQLSPNAVARLAVFEWAMRAEGCEGRADVFVALHDANCQPKPREGTDRVKRALAFGSANFQLRKEFQDAFPARAVNNKWYSRWDQEWFYASVGANSPLRSTNAHILYRREGVVTTSEGLLHSRISLLRRVAAKMSMRDLAEEFITLRLSPLARSWPEGLFQASGRADLDMRTPEEAIAAADRVVGTPTPEEQNQRLALAFALNAAASTAADRRMERLAEEKEALRREVLEETEKRRRAEASAAEAKEALASETARLRAELQASKDAEARQAKENEELRQWARDLESFVVANLGEATQSLTERAGLRPLLQPLAQMSQEVGNSELVSVLSEASGTELNIALERATLQQIVLARAAATSSEIEFNRLKRKVTTLQEALNGSEDKSPQLEERLLEEQRVKAIAKEALRMEQHAQEVLVSSIKELQVEQVVLRAKVDKLRVAETTELSTITYDMTKAKAKHKEVADETMDTLRGVLEYFGTVWPSTSSATDKALGQKLKMIPATAKMMKGSGTHYGEFSGQVDRIRVLHHLEAIGVSITPMKGSMHVGFADEGLLQPPLDVALASEAFRATWKADCKAVVTTWINKARW</sequence>
<keyword evidence="3" id="KW-1185">Reference proteome</keyword>
<comment type="caution">
    <text evidence="2">The sequence shown here is derived from an EMBL/GenBank/DDBJ whole genome shotgun (WGS) entry which is preliminary data.</text>
</comment>
<dbReference type="Proteomes" id="UP000729402">
    <property type="component" value="Unassembled WGS sequence"/>
</dbReference>
<reference evidence="2" key="2">
    <citation type="submission" date="2021-02" db="EMBL/GenBank/DDBJ databases">
        <authorList>
            <person name="Kimball J.A."/>
            <person name="Haas M.W."/>
            <person name="Macchietto M."/>
            <person name="Kono T."/>
            <person name="Duquette J."/>
            <person name="Shao M."/>
        </authorList>
    </citation>
    <scope>NUCLEOTIDE SEQUENCE</scope>
    <source>
        <tissue evidence="2">Fresh leaf tissue</tissue>
    </source>
</reference>
<protein>
    <submittedName>
        <fullName evidence="2">Uncharacterized protein</fullName>
    </submittedName>
</protein>
<accession>A0A8J5VN53</accession>
<reference evidence="2" key="1">
    <citation type="journal article" date="2021" name="bioRxiv">
        <title>Whole Genome Assembly and Annotation of Northern Wild Rice, Zizania palustris L., Supports a Whole Genome Duplication in the Zizania Genus.</title>
        <authorList>
            <person name="Haas M."/>
            <person name="Kono T."/>
            <person name="Macchietto M."/>
            <person name="Millas R."/>
            <person name="McGilp L."/>
            <person name="Shao M."/>
            <person name="Duquette J."/>
            <person name="Hirsch C.N."/>
            <person name="Kimball J."/>
        </authorList>
    </citation>
    <scope>NUCLEOTIDE SEQUENCE</scope>
    <source>
        <tissue evidence="2">Fresh leaf tissue</tissue>
    </source>
</reference>
<proteinExistence type="predicted"/>
<feature type="coiled-coil region" evidence="1">
    <location>
        <begin position="220"/>
        <end position="296"/>
    </location>
</feature>
<dbReference type="AlphaFoldDB" id="A0A8J5VN53"/>
<dbReference type="OrthoDB" id="696315at2759"/>
<name>A0A8J5VN53_ZIZPA</name>
<evidence type="ECO:0000256" key="1">
    <source>
        <dbReference type="SAM" id="Coils"/>
    </source>
</evidence>
<evidence type="ECO:0000313" key="3">
    <source>
        <dbReference type="Proteomes" id="UP000729402"/>
    </source>
</evidence>